<feature type="region of interest" description="Disordered" evidence="1">
    <location>
        <begin position="80"/>
        <end position="113"/>
    </location>
</feature>
<sequence>MVEIECPNCNARYQVPAQALGPNGRDVTCSSCGNIWHAVPVSEAPPPIEASALGTQTRPPQQRTQQMSEIRQMLNEVQGNETRRGVPQAPEEGARQDTSGWGVTADPIGGGQPVREDVREAVFGHARREDGADEDEEMLRSRLGVGGQSSRLRSVRAKETQGETRGARKRLMNKHRRRNRKFEAEKRRGTGAGLTGFMLVVLVAGTLTGLYALAGPIAAAHPETAPVLRNYVTVVDGMRAGLNETLAGLRGAIEERIGSGEE</sequence>
<name>A0ABQ6LHR5_9RHOB</name>
<accession>A0ABQ6LHR5</accession>
<dbReference type="Pfam" id="PF13717">
    <property type="entry name" value="Zn_ribbon_4"/>
    <property type="match status" value="1"/>
</dbReference>
<keyword evidence="5" id="KW-1185">Reference proteome</keyword>
<keyword evidence="2" id="KW-1133">Transmembrane helix</keyword>
<evidence type="ECO:0000256" key="1">
    <source>
        <dbReference type="SAM" id="MobiDB-lite"/>
    </source>
</evidence>
<feature type="compositionally biased region" description="Basic and acidic residues" evidence="1">
    <location>
        <begin position="156"/>
        <end position="166"/>
    </location>
</feature>
<reference evidence="4 5" key="1">
    <citation type="submission" date="2023-04" db="EMBL/GenBank/DDBJ databases">
        <title>Marinoamorphus aggregata gen. nov., sp. Nov., isolate from tissue of brittle star Ophioplocus japonicus.</title>
        <authorList>
            <person name="Kawano K."/>
            <person name="Sawayama S."/>
            <person name="Nakagawa S."/>
        </authorList>
    </citation>
    <scope>NUCLEOTIDE SEQUENCE [LARGE SCALE GENOMIC DNA]</scope>
    <source>
        <strain evidence="4 5">NKW23</strain>
    </source>
</reference>
<evidence type="ECO:0000256" key="2">
    <source>
        <dbReference type="SAM" id="Phobius"/>
    </source>
</evidence>
<organism evidence="4 5">
    <name type="scientific">Paralimibaculum aggregatum</name>
    <dbReference type="NCBI Taxonomy" id="3036245"/>
    <lineage>
        <taxon>Bacteria</taxon>
        <taxon>Pseudomonadati</taxon>
        <taxon>Pseudomonadota</taxon>
        <taxon>Alphaproteobacteria</taxon>
        <taxon>Rhodobacterales</taxon>
        <taxon>Paracoccaceae</taxon>
        <taxon>Paralimibaculum</taxon>
    </lineage>
</organism>
<dbReference type="EMBL" id="BSYI01000013">
    <property type="protein sequence ID" value="GMG82832.1"/>
    <property type="molecule type" value="Genomic_DNA"/>
</dbReference>
<dbReference type="InterPro" id="IPR011723">
    <property type="entry name" value="Znf/thioredoxin_put"/>
</dbReference>
<proteinExistence type="predicted"/>
<keyword evidence="2" id="KW-0812">Transmembrane</keyword>
<gene>
    <name evidence="4" type="ORF">LNKW23_20450</name>
</gene>
<evidence type="ECO:0000259" key="3">
    <source>
        <dbReference type="Pfam" id="PF13717"/>
    </source>
</evidence>
<feature type="region of interest" description="Disordered" evidence="1">
    <location>
        <begin position="145"/>
        <end position="167"/>
    </location>
</feature>
<evidence type="ECO:0000313" key="5">
    <source>
        <dbReference type="Proteomes" id="UP001239909"/>
    </source>
</evidence>
<protein>
    <recommendedName>
        <fullName evidence="3">Zinc finger/thioredoxin putative domain-containing protein</fullName>
    </recommendedName>
</protein>
<feature type="transmembrane region" description="Helical" evidence="2">
    <location>
        <begin position="190"/>
        <end position="214"/>
    </location>
</feature>
<comment type="caution">
    <text evidence="4">The sequence shown here is derived from an EMBL/GenBank/DDBJ whole genome shotgun (WGS) entry which is preliminary data.</text>
</comment>
<dbReference type="NCBIfam" id="TIGR02098">
    <property type="entry name" value="MJ0042_CXXC"/>
    <property type="match status" value="1"/>
</dbReference>
<dbReference type="Proteomes" id="UP001239909">
    <property type="component" value="Unassembled WGS sequence"/>
</dbReference>
<dbReference type="RefSeq" id="WP_285671622.1">
    <property type="nucleotide sequence ID" value="NZ_BSYI01000013.1"/>
</dbReference>
<evidence type="ECO:0000313" key="4">
    <source>
        <dbReference type="EMBL" id="GMG82832.1"/>
    </source>
</evidence>
<feature type="domain" description="Zinc finger/thioredoxin putative" evidence="3">
    <location>
        <begin position="4"/>
        <end position="36"/>
    </location>
</feature>
<keyword evidence="2" id="KW-0472">Membrane</keyword>